<feature type="non-terminal residue" evidence="1">
    <location>
        <position position="1"/>
    </location>
</feature>
<protein>
    <submittedName>
        <fullName evidence="1">NAD-dependent deacetylase hst3</fullName>
        <ecNumber evidence="1">4.4.1.36</ecNumber>
    </submittedName>
</protein>
<dbReference type="EC" id="4.4.1.36" evidence="1"/>
<sequence length="278" mass="30106">ELESVRELAGKRLIGVGVLRPDVVLYNETHPQGDWIGALSEYDLKRRPDCLIVIGTSLRIPGVKRLIREMSKAVHSSSQATKRNGCGVTIFVNMTCPTPISEWGRLFDYHILGYSDQMVELLNHPLDPSISSDVSNSSLVSAAGHGRSRRNNNNNNNNNKTRQTTLVQVAGVPAVDDVPGEVDNKSDESKASPKRKWPTKASKANAAPKPKQTPLKKAFKTIKCQPSRGKPKTSSPSLDLDMDSSYVGSSNEMAKKGTTATTAANTAAIAKLVDTSQL</sequence>
<dbReference type="Proteomes" id="UP001145114">
    <property type="component" value="Unassembled WGS sequence"/>
</dbReference>
<organism evidence="1 2">
    <name type="scientific">Spiromyces aspiralis</name>
    <dbReference type="NCBI Taxonomy" id="68401"/>
    <lineage>
        <taxon>Eukaryota</taxon>
        <taxon>Fungi</taxon>
        <taxon>Fungi incertae sedis</taxon>
        <taxon>Zoopagomycota</taxon>
        <taxon>Kickxellomycotina</taxon>
        <taxon>Kickxellomycetes</taxon>
        <taxon>Kickxellales</taxon>
        <taxon>Kickxellaceae</taxon>
        <taxon>Spiromyces</taxon>
    </lineage>
</organism>
<evidence type="ECO:0000313" key="2">
    <source>
        <dbReference type="Proteomes" id="UP001145114"/>
    </source>
</evidence>
<reference evidence="1" key="1">
    <citation type="submission" date="2022-06" db="EMBL/GenBank/DDBJ databases">
        <title>Phylogenomic reconstructions and comparative analyses of Kickxellomycotina fungi.</title>
        <authorList>
            <person name="Reynolds N.K."/>
            <person name="Stajich J.E."/>
            <person name="Barry K."/>
            <person name="Grigoriev I.V."/>
            <person name="Crous P."/>
            <person name="Smith M.E."/>
        </authorList>
    </citation>
    <scope>NUCLEOTIDE SEQUENCE</scope>
    <source>
        <strain evidence="1">RSA 2271</strain>
    </source>
</reference>
<name>A0ACC1HH23_9FUNG</name>
<accession>A0ACC1HH23</accession>
<keyword evidence="2" id="KW-1185">Reference proteome</keyword>
<comment type="caution">
    <text evidence="1">The sequence shown here is derived from an EMBL/GenBank/DDBJ whole genome shotgun (WGS) entry which is preliminary data.</text>
</comment>
<keyword evidence="1" id="KW-0456">Lyase</keyword>
<proteinExistence type="predicted"/>
<gene>
    <name evidence="1" type="primary">HST3_2</name>
    <name evidence="1" type="ORF">EV182_001156</name>
</gene>
<evidence type="ECO:0000313" key="1">
    <source>
        <dbReference type="EMBL" id="KAJ1675497.1"/>
    </source>
</evidence>
<dbReference type="EMBL" id="JAMZIH010005280">
    <property type="protein sequence ID" value="KAJ1675497.1"/>
    <property type="molecule type" value="Genomic_DNA"/>
</dbReference>